<dbReference type="EMBL" id="CAJOAZ010031044">
    <property type="protein sequence ID" value="CAF4437460.1"/>
    <property type="molecule type" value="Genomic_DNA"/>
</dbReference>
<evidence type="ECO:0000313" key="2">
    <source>
        <dbReference type="EMBL" id="CAF4437460.1"/>
    </source>
</evidence>
<gene>
    <name evidence="2" type="ORF">OXD698_LOCUS53612</name>
</gene>
<evidence type="ECO:0000256" key="1">
    <source>
        <dbReference type="SAM" id="Coils"/>
    </source>
</evidence>
<dbReference type="Proteomes" id="UP000663844">
    <property type="component" value="Unassembled WGS sequence"/>
</dbReference>
<dbReference type="AlphaFoldDB" id="A0A820RED3"/>
<sequence>LELTESAARALLSYQEEKASCERRAKVAHEQTNAETENLKNLKQKHDDLVKEIEERGEILKKLENTVEEMGKEFV</sequence>
<reference evidence="2" key="1">
    <citation type="submission" date="2021-02" db="EMBL/GenBank/DDBJ databases">
        <authorList>
            <person name="Nowell W R."/>
        </authorList>
    </citation>
    <scope>NUCLEOTIDE SEQUENCE</scope>
</reference>
<organism evidence="2 3">
    <name type="scientific">Adineta steineri</name>
    <dbReference type="NCBI Taxonomy" id="433720"/>
    <lineage>
        <taxon>Eukaryota</taxon>
        <taxon>Metazoa</taxon>
        <taxon>Spiralia</taxon>
        <taxon>Gnathifera</taxon>
        <taxon>Rotifera</taxon>
        <taxon>Eurotatoria</taxon>
        <taxon>Bdelloidea</taxon>
        <taxon>Adinetida</taxon>
        <taxon>Adinetidae</taxon>
        <taxon>Adineta</taxon>
    </lineage>
</organism>
<name>A0A820RED3_9BILA</name>
<keyword evidence="1" id="KW-0175">Coiled coil</keyword>
<comment type="caution">
    <text evidence="2">The sequence shown here is derived from an EMBL/GenBank/DDBJ whole genome shotgun (WGS) entry which is preliminary data.</text>
</comment>
<feature type="coiled-coil region" evidence="1">
    <location>
        <begin position="25"/>
        <end position="73"/>
    </location>
</feature>
<evidence type="ECO:0000313" key="3">
    <source>
        <dbReference type="Proteomes" id="UP000663844"/>
    </source>
</evidence>
<dbReference type="SUPFAM" id="SSF46966">
    <property type="entry name" value="Spectrin repeat"/>
    <property type="match status" value="1"/>
</dbReference>
<feature type="non-terminal residue" evidence="2">
    <location>
        <position position="1"/>
    </location>
</feature>
<proteinExistence type="predicted"/>
<accession>A0A820RED3</accession>
<protein>
    <submittedName>
        <fullName evidence="2">Uncharacterized protein</fullName>
    </submittedName>
</protein>